<evidence type="ECO:0000313" key="2">
    <source>
        <dbReference type="Proteomes" id="UP001177021"/>
    </source>
</evidence>
<sequence length="83" mass="9609">MKNSKNITVSSLDSGGWPSRIPYSGEPPHHLVLHRHIHHHHTYNHSKLSAASIPPRLSLSEACSPISFFRFQKPLWWVQFLKF</sequence>
<protein>
    <submittedName>
        <fullName evidence="1">Uncharacterized protein</fullName>
    </submittedName>
</protein>
<name>A0ACB0K422_TRIPR</name>
<comment type="caution">
    <text evidence="1">The sequence shown here is derived from an EMBL/GenBank/DDBJ whole genome shotgun (WGS) entry which is preliminary data.</text>
</comment>
<reference evidence="1" key="1">
    <citation type="submission" date="2023-10" db="EMBL/GenBank/DDBJ databases">
        <authorList>
            <person name="Rodriguez Cubillos JULIANA M."/>
            <person name="De Vega J."/>
        </authorList>
    </citation>
    <scope>NUCLEOTIDE SEQUENCE</scope>
</reference>
<dbReference type="Proteomes" id="UP001177021">
    <property type="component" value="Unassembled WGS sequence"/>
</dbReference>
<accession>A0ACB0K422</accession>
<gene>
    <name evidence="1" type="ORF">MILVUS5_LOCUS19606</name>
</gene>
<dbReference type="EMBL" id="CASHSV030000206">
    <property type="protein sequence ID" value="CAJ2652065.1"/>
    <property type="molecule type" value="Genomic_DNA"/>
</dbReference>
<proteinExistence type="predicted"/>
<evidence type="ECO:0000313" key="1">
    <source>
        <dbReference type="EMBL" id="CAJ2652065.1"/>
    </source>
</evidence>
<organism evidence="1 2">
    <name type="scientific">Trifolium pratense</name>
    <name type="common">Red clover</name>
    <dbReference type="NCBI Taxonomy" id="57577"/>
    <lineage>
        <taxon>Eukaryota</taxon>
        <taxon>Viridiplantae</taxon>
        <taxon>Streptophyta</taxon>
        <taxon>Embryophyta</taxon>
        <taxon>Tracheophyta</taxon>
        <taxon>Spermatophyta</taxon>
        <taxon>Magnoliopsida</taxon>
        <taxon>eudicotyledons</taxon>
        <taxon>Gunneridae</taxon>
        <taxon>Pentapetalae</taxon>
        <taxon>rosids</taxon>
        <taxon>fabids</taxon>
        <taxon>Fabales</taxon>
        <taxon>Fabaceae</taxon>
        <taxon>Papilionoideae</taxon>
        <taxon>50 kb inversion clade</taxon>
        <taxon>NPAAA clade</taxon>
        <taxon>Hologalegina</taxon>
        <taxon>IRL clade</taxon>
        <taxon>Trifolieae</taxon>
        <taxon>Trifolium</taxon>
    </lineage>
</organism>
<keyword evidence="2" id="KW-1185">Reference proteome</keyword>